<keyword evidence="4" id="KW-0560">Oxidoreductase</keyword>
<dbReference type="InterPro" id="IPR001128">
    <property type="entry name" value="Cyt_P450"/>
</dbReference>
<dbReference type="Pfam" id="PF00067">
    <property type="entry name" value="p450"/>
    <property type="match status" value="1"/>
</dbReference>
<evidence type="ECO:0000256" key="6">
    <source>
        <dbReference type="ARBA" id="ARBA00023033"/>
    </source>
</evidence>
<evidence type="ECO:0000256" key="2">
    <source>
        <dbReference type="ARBA" id="ARBA00022617"/>
    </source>
</evidence>
<evidence type="ECO:0000313" key="9">
    <source>
        <dbReference type="Proteomes" id="UP001205612"/>
    </source>
</evidence>
<dbReference type="PRINTS" id="PR00385">
    <property type="entry name" value="P450"/>
</dbReference>
<keyword evidence="3" id="KW-0479">Metal-binding</keyword>
<dbReference type="InterPro" id="IPR002401">
    <property type="entry name" value="Cyt_P450_E_grp-I"/>
</dbReference>
<comment type="similarity">
    <text evidence="1">Belongs to the cytochrome P450 family.</text>
</comment>
<dbReference type="CDD" id="cd11049">
    <property type="entry name" value="CYP170A1-like"/>
    <property type="match status" value="1"/>
</dbReference>
<dbReference type="SUPFAM" id="SSF48264">
    <property type="entry name" value="Cytochrome P450"/>
    <property type="match status" value="1"/>
</dbReference>
<evidence type="ECO:0000313" key="8">
    <source>
        <dbReference type="EMBL" id="MCS0605086.1"/>
    </source>
</evidence>
<keyword evidence="9" id="KW-1185">Reference proteome</keyword>
<evidence type="ECO:0000256" key="3">
    <source>
        <dbReference type="ARBA" id="ARBA00022723"/>
    </source>
</evidence>
<organism evidence="8 9">
    <name type="scientific">Streptomyces pyxinicus</name>
    <dbReference type="NCBI Taxonomy" id="2970331"/>
    <lineage>
        <taxon>Bacteria</taxon>
        <taxon>Bacillati</taxon>
        <taxon>Actinomycetota</taxon>
        <taxon>Actinomycetes</taxon>
        <taxon>Kitasatosporales</taxon>
        <taxon>Streptomycetaceae</taxon>
        <taxon>Streptomyces</taxon>
    </lineage>
</organism>
<dbReference type="EMBL" id="JANUGP010000027">
    <property type="protein sequence ID" value="MCS0605086.1"/>
    <property type="molecule type" value="Genomic_DNA"/>
</dbReference>
<evidence type="ECO:0000256" key="7">
    <source>
        <dbReference type="SAM" id="MobiDB-lite"/>
    </source>
</evidence>
<dbReference type="InterPro" id="IPR050196">
    <property type="entry name" value="Cytochrome_P450_Monoox"/>
</dbReference>
<evidence type="ECO:0000256" key="5">
    <source>
        <dbReference type="ARBA" id="ARBA00023004"/>
    </source>
</evidence>
<feature type="region of interest" description="Disordered" evidence="7">
    <location>
        <begin position="1"/>
        <end position="29"/>
    </location>
</feature>
<dbReference type="PANTHER" id="PTHR24291">
    <property type="entry name" value="CYTOCHROME P450 FAMILY 4"/>
    <property type="match status" value="1"/>
</dbReference>
<evidence type="ECO:0000256" key="4">
    <source>
        <dbReference type="ARBA" id="ARBA00023002"/>
    </source>
</evidence>
<dbReference type="PRINTS" id="PR00463">
    <property type="entry name" value="EP450I"/>
</dbReference>
<gene>
    <name evidence="8" type="ORF">NX794_28325</name>
</gene>
<sequence length="462" mass="50947">MTVESVKPATPEAAGNTETIEPVEPPLAGGAVPGLGHGLKLVRDPLAFMARLRDHGEVVRLKLGPKTVYAVTAPALTGALALSPDFKISGPVWESLEGLLGKEGVATANGPTHRRQRRTIQPAFRLDAIPAYGPIMEEEAHALTERWRPGRTIECTSEAFRVAVRIAARCLLRGEFMDERAERLSTDLAVVFRGMYRRMVVPLGPLYRLPIPANREFNRALADLHLLVDEIVAERRASGQKPDDLLTALLEARDDNGDPIGEQEIHDQVVAILTPGSETVASTIMWLLQLLAEHPEHAEKVRAEVESVTGGQPVGFEHVRALRHTNNVVLEALRLRPAVWVLTRRAITDTTLGGYRVPAGADIIYSPYAIQRDPRSYDRHLDFDPDRWLPERAGEVPKYAMSPFSVGNRKCPSDHFSLALLSLVVAAISAKYRFEQVAGSDGSTRVGITLRPYDLLLRPVEW</sequence>
<comment type="caution">
    <text evidence="8">The sequence shown here is derived from an EMBL/GenBank/DDBJ whole genome shotgun (WGS) entry which is preliminary data.</text>
</comment>
<dbReference type="Gene3D" id="1.10.630.10">
    <property type="entry name" value="Cytochrome P450"/>
    <property type="match status" value="1"/>
</dbReference>
<dbReference type="PANTHER" id="PTHR24291:SF50">
    <property type="entry name" value="BIFUNCTIONAL ALBAFLAVENONE MONOOXYGENASE_TERPENE SYNTHASE"/>
    <property type="match status" value="1"/>
</dbReference>
<dbReference type="RefSeq" id="WP_258782074.1">
    <property type="nucleotide sequence ID" value="NZ_JANUGP010000027.1"/>
</dbReference>
<reference evidence="8 9" key="1">
    <citation type="submission" date="2022-08" db="EMBL/GenBank/DDBJ databases">
        <authorList>
            <person name="Somphong A."/>
            <person name="Phongsopitanun W."/>
        </authorList>
    </citation>
    <scope>NUCLEOTIDE SEQUENCE [LARGE SCALE GENOMIC DNA]</scope>
    <source>
        <strain evidence="8 9">LP11</strain>
    </source>
</reference>
<name>A0ABT2B9K2_9ACTN</name>
<accession>A0ABT2B9K2</accession>
<protein>
    <submittedName>
        <fullName evidence="8">Cytochrome P450</fullName>
    </submittedName>
</protein>
<proteinExistence type="inferred from homology"/>
<evidence type="ECO:0000256" key="1">
    <source>
        <dbReference type="ARBA" id="ARBA00010617"/>
    </source>
</evidence>
<keyword evidence="6" id="KW-0503">Monooxygenase</keyword>
<dbReference type="InterPro" id="IPR036396">
    <property type="entry name" value="Cyt_P450_sf"/>
</dbReference>
<dbReference type="Proteomes" id="UP001205612">
    <property type="component" value="Unassembled WGS sequence"/>
</dbReference>
<keyword evidence="5" id="KW-0408">Iron</keyword>
<keyword evidence="2" id="KW-0349">Heme</keyword>